<gene>
    <name evidence="7" type="ORF">C446_00445</name>
</gene>
<dbReference type="PROSITE" id="PS00211">
    <property type="entry name" value="ABC_TRANSPORTER_1"/>
    <property type="match status" value="1"/>
</dbReference>
<dbReference type="eggNOG" id="arCOG00184">
    <property type="taxonomic scope" value="Archaea"/>
</dbReference>
<dbReference type="SMART" id="SM00382">
    <property type="entry name" value="AAA"/>
    <property type="match status" value="1"/>
</dbReference>
<feature type="compositionally biased region" description="Basic and acidic residues" evidence="5">
    <location>
        <begin position="283"/>
        <end position="292"/>
    </location>
</feature>
<feature type="compositionally biased region" description="Basic and acidic residues" evidence="5">
    <location>
        <begin position="475"/>
        <end position="485"/>
    </location>
</feature>
<dbReference type="Pfam" id="PF00005">
    <property type="entry name" value="ABC_tran"/>
    <property type="match status" value="1"/>
</dbReference>
<dbReference type="PATRIC" id="fig|1227454.3.peg.88"/>
<dbReference type="InterPro" id="IPR050319">
    <property type="entry name" value="ABC_transp_ATP-bind"/>
</dbReference>
<dbReference type="GO" id="GO:0016887">
    <property type="term" value="F:ATP hydrolysis activity"/>
    <property type="evidence" value="ECO:0007669"/>
    <property type="project" value="InterPro"/>
</dbReference>
<dbReference type="PANTHER" id="PTHR43776">
    <property type="entry name" value="TRANSPORT ATP-BINDING PROTEIN"/>
    <property type="match status" value="1"/>
</dbReference>
<evidence type="ECO:0000256" key="4">
    <source>
        <dbReference type="ARBA" id="ARBA00022840"/>
    </source>
</evidence>
<dbReference type="NCBIfam" id="TIGR01727">
    <property type="entry name" value="oligo_HPY"/>
    <property type="match status" value="1"/>
</dbReference>
<name>M0MP52_9EURY</name>
<sequence>MSTETPDTAGAGDAPADGQPLVRVDGLEKYFWENNSLVDRLLGDDPVAVRAVDGVSFDIQEGETLGLVGESGCGKSTTGETLLRLQEPTAGRVEFDGQNVYDLEGSDLTEFRRDAQVVFQDPFSSLDPRMTIGEIVQQPLAVHDVGTEQERERRVRELLERVGLSVEQLDRYPHEFSGGQRQRIGIARALALDPEFLVLDEPTSALDVSVQAQVLNLLDDLQAEFDLTYLLISHDLSVIRHICDRVAVMYLGEIVEIGPAADVFEDPKHPYTEALLESVPRASTDEQDREIETLSGDVPSPRDPPSGCRFRTRCPKVIPPEDIDIDRAAFRAIMDLRERIEGRDISLETVGEDGQFEFEDGRLAVGDRSEFVATLKERVLDRDLPARDDAIVEEALAELAASDWEAAAERLRDEYETVCERQNPPLSGTGTETRAGAGTGTGTGTGMEKAGPSSTSDGSSADEDHPVACHLFAESGHRAPESDSR</sequence>
<keyword evidence="4" id="KW-0067">ATP-binding</keyword>
<dbReference type="OrthoDB" id="18209at2157"/>
<feature type="domain" description="ABC transporter" evidence="6">
    <location>
        <begin position="22"/>
        <end position="276"/>
    </location>
</feature>
<evidence type="ECO:0000259" key="6">
    <source>
        <dbReference type="PROSITE" id="PS50893"/>
    </source>
</evidence>
<dbReference type="CDD" id="cd03257">
    <property type="entry name" value="ABC_NikE_OppD_transporters"/>
    <property type="match status" value="1"/>
</dbReference>
<comment type="caution">
    <text evidence="7">The sequence shown here is derived from an EMBL/GenBank/DDBJ whole genome shotgun (WGS) entry which is preliminary data.</text>
</comment>
<dbReference type="GO" id="GO:0055085">
    <property type="term" value="P:transmembrane transport"/>
    <property type="evidence" value="ECO:0007669"/>
    <property type="project" value="UniProtKB-ARBA"/>
</dbReference>
<organism evidence="7 8">
    <name type="scientific">Halobiforma nitratireducens JCM 10879</name>
    <dbReference type="NCBI Taxonomy" id="1227454"/>
    <lineage>
        <taxon>Archaea</taxon>
        <taxon>Methanobacteriati</taxon>
        <taxon>Methanobacteriota</taxon>
        <taxon>Stenosarchaea group</taxon>
        <taxon>Halobacteria</taxon>
        <taxon>Halobacteriales</taxon>
        <taxon>Natrialbaceae</taxon>
        <taxon>Halobiforma</taxon>
    </lineage>
</organism>
<comment type="similarity">
    <text evidence="1">Belongs to the ABC transporter superfamily.</text>
</comment>
<dbReference type="InterPro" id="IPR003439">
    <property type="entry name" value="ABC_transporter-like_ATP-bd"/>
</dbReference>
<proteinExistence type="inferred from homology"/>
<dbReference type="GO" id="GO:0015833">
    <property type="term" value="P:peptide transport"/>
    <property type="evidence" value="ECO:0007669"/>
    <property type="project" value="InterPro"/>
</dbReference>
<evidence type="ECO:0000256" key="2">
    <source>
        <dbReference type="ARBA" id="ARBA00022448"/>
    </source>
</evidence>
<protein>
    <submittedName>
        <fullName evidence="7">Oligopeptide/dipeptide ABC transporter ATPase</fullName>
    </submittedName>
</protein>
<keyword evidence="3" id="KW-0547">Nucleotide-binding</keyword>
<dbReference type="RefSeq" id="WP_006671065.1">
    <property type="nucleotide sequence ID" value="NZ_AOMA01000003.1"/>
</dbReference>
<dbReference type="PROSITE" id="PS50893">
    <property type="entry name" value="ABC_TRANSPORTER_2"/>
    <property type="match status" value="1"/>
</dbReference>
<dbReference type="AlphaFoldDB" id="M0MP52"/>
<keyword evidence="2" id="KW-0813">Transport</keyword>
<reference evidence="7 8" key="1">
    <citation type="journal article" date="2014" name="PLoS Genet.">
        <title>Phylogenetically driven sequencing of extremely halophilic archaea reveals strategies for static and dynamic osmo-response.</title>
        <authorList>
            <person name="Becker E.A."/>
            <person name="Seitzer P.M."/>
            <person name="Tritt A."/>
            <person name="Larsen D."/>
            <person name="Krusor M."/>
            <person name="Yao A.I."/>
            <person name="Wu D."/>
            <person name="Madern D."/>
            <person name="Eisen J.A."/>
            <person name="Darling A.E."/>
            <person name="Facciotti M.T."/>
        </authorList>
    </citation>
    <scope>NUCLEOTIDE SEQUENCE [LARGE SCALE GENOMIC DNA]</scope>
    <source>
        <strain evidence="7 8">JCM 10879</strain>
    </source>
</reference>
<dbReference type="SUPFAM" id="SSF52540">
    <property type="entry name" value="P-loop containing nucleoside triphosphate hydrolases"/>
    <property type="match status" value="1"/>
</dbReference>
<dbReference type="Proteomes" id="UP000011607">
    <property type="component" value="Unassembled WGS sequence"/>
</dbReference>
<dbReference type="FunFam" id="3.40.50.300:FF:000016">
    <property type="entry name" value="Oligopeptide ABC transporter ATP-binding component"/>
    <property type="match status" value="1"/>
</dbReference>
<dbReference type="STRING" id="1227454.C446_00445"/>
<dbReference type="Gene3D" id="3.40.50.300">
    <property type="entry name" value="P-loop containing nucleotide triphosphate hydrolases"/>
    <property type="match status" value="1"/>
</dbReference>
<dbReference type="InterPro" id="IPR017871">
    <property type="entry name" value="ABC_transporter-like_CS"/>
</dbReference>
<dbReference type="PANTHER" id="PTHR43776:SF7">
    <property type="entry name" value="D,D-DIPEPTIDE TRANSPORT ATP-BINDING PROTEIN DDPF-RELATED"/>
    <property type="match status" value="1"/>
</dbReference>
<evidence type="ECO:0000313" key="7">
    <source>
        <dbReference type="EMBL" id="EMA47138.1"/>
    </source>
</evidence>
<dbReference type="InterPro" id="IPR013563">
    <property type="entry name" value="Oligopep_ABC_C"/>
</dbReference>
<accession>M0MP52</accession>
<dbReference type="InterPro" id="IPR027417">
    <property type="entry name" value="P-loop_NTPase"/>
</dbReference>
<feature type="region of interest" description="Disordered" evidence="5">
    <location>
        <begin position="280"/>
        <end position="307"/>
    </location>
</feature>
<feature type="region of interest" description="Disordered" evidence="5">
    <location>
        <begin position="1"/>
        <end position="20"/>
    </location>
</feature>
<dbReference type="InterPro" id="IPR003593">
    <property type="entry name" value="AAA+_ATPase"/>
</dbReference>
<evidence type="ECO:0000256" key="3">
    <source>
        <dbReference type="ARBA" id="ARBA00022741"/>
    </source>
</evidence>
<keyword evidence="8" id="KW-1185">Reference proteome</keyword>
<dbReference type="Pfam" id="PF08352">
    <property type="entry name" value="oligo_HPY"/>
    <property type="match status" value="1"/>
</dbReference>
<evidence type="ECO:0000313" key="8">
    <source>
        <dbReference type="Proteomes" id="UP000011607"/>
    </source>
</evidence>
<feature type="compositionally biased region" description="Low complexity" evidence="5">
    <location>
        <begin position="1"/>
        <end position="18"/>
    </location>
</feature>
<dbReference type="GO" id="GO:0005524">
    <property type="term" value="F:ATP binding"/>
    <property type="evidence" value="ECO:0007669"/>
    <property type="project" value="UniProtKB-KW"/>
</dbReference>
<evidence type="ECO:0000256" key="1">
    <source>
        <dbReference type="ARBA" id="ARBA00005417"/>
    </source>
</evidence>
<dbReference type="EMBL" id="AOMA01000003">
    <property type="protein sequence ID" value="EMA47138.1"/>
    <property type="molecule type" value="Genomic_DNA"/>
</dbReference>
<evidence type="ECO:0000256" key="5">
    <source>
        <dbReference type="SAM" id="MobiDB-lite"/>
    </source>
</evidence>
<feature type="region of interest" description="Disordered" evidence="5">
    <location>
        <begin position="419"/>
        <end position="485"/>
    </location>
</feature>